<dbReference type="SUPFAM" id="SSF52540">
    <property type="entry name" value="P-loop containing nucleoside triphosphate hydrolases"/>
    <property type="match status" value="1"/>
</dbReference>
<keyword evidence="1" id="KW-0547">Nucleotide-binding</keyword>
<dbReference type="SMART" id="SM00174">
    <property type="entry name" value="RHO"/>
    <property type="match status" value="1"/>
</dbReference>
<dbReference type="AlphaFoldDB" id="A0A1J4JW85"/>
<accession>A0A1J4JW85</accession>
<dbReference type="GeneID" id="94841476"/>
<proteinExistence type="predicted"/>
<dbReference type="Gene3D" id="3.40.50.300">
    <property type="entry name" value="P-loop containing nucleotide triphosphate hydrolases"/>
    <property type="match status" value="1"/>
</dbReference>
<dbReference type="VEuPathDB" id="TrichDB:TRFO_29411"/>
<evidence type="ECO:0000313" key="3">
    <source>
        <dbReference type="Proteomes" id="UP000179807"/>
    </source>
</evidence>
<dbReference type="Proteomes" id="UP000179807">
    <property type="component" value="Unassembled WGS sequence"/>
</dbReference>
<dbReference type="NCBIfam" id="TIGR00231">
    <property type="entry name" value="small_GTP"/>
    <property type="match status" value="1"/>
</dbReference>
<dbReference type="GO" id="GO:0005525">
    <property type="term" value="F:GTP binding"/>
    <property type="evidence" value="ECO:0007669"/>
    <property type="project" value="InterPro"/>
</dbReference>
<dbReference type="CDD" id="cd00154">
    <property type="entry name" value="Rab"/>
    <property type="match status" value="1"/>
</dbReference>
<gene>
    <name evidence="2" type="primary">VPS21</name>
    <name evidence="2" type="ORF">TRFO_29411</name>
</gene>
<dbReference type="InterPro" id="IPR001806">
    <property type="entry name" value="Small_GTPase"/>
</dbReference>
<dbReference type="PROSITE" id="PS51421">
    <property type="entry name" value="RAS"/>
    <property type="match status" value="1"/>
</dbReference>
<dbReference type="PRINTS" id="PR00449">
    <property type="entry name" value="RASTRNSFRMNG"/>
</dbReference>
<name>A0A1J4JW85_9EUKA</name>
<protein>
    <submittedName>
        <fullName evidence="2">Vacuolar protein sorting-associated protein 21</fullName>
    </submittedName>
</protein>
<dbReference type="InterPro" id="IPR027417">
    <property type="entry name" value="P-loop_NTPase"/>
</dbReference>
<reference evidence="2" key="1">
    <citation type="submission" date="2016-10" db="EMBL/GenBank/DDBJ databases">
        <authorList>
            <person name="Benchimol M."/>
            <person name="Almeida L.G."/>
            <person name="Vasconcelos A.T."/>
            <person name="Perreira-Neves A."/>
            <person name="Rosa I.A."/>
            <person name="Tasca T."/>
            <person name="Bogo M.R."/>
            <person name="de Souza W."/>
        </authorList>
    </citation>
    <scope>NUCLEOTIDE SEQUENCE [LARGE SCALE GENOMIC DNA]</scope>
    <source>
        <strain evidence="2">K</strain>
    </source>
</reference>
<dbReference type="SMART" id="SM00173">
    <property type="entry name" value="RAS"/>
    <property type="match status" value="1"/>
</dbReference>
<dbReference type="PANTHER" id="PTHR47978">
    <property type="match status" value="1"/>
</dbReference>
<dbReference type="GO" id="GO:0003924">
    <property type="term" value="F:GTPase activity"/>
    <property type="evidence" value="ECO:0007669"/>
    <property type="project" value="InterPro"/>
</dbReference>
<dbReference type="SMART" id="SM00176">
    <property type="entry name" value="RAN"/>
    <property type="match status" value="1"/>
</dbReference>
<dbReference type="PROSITE" id="PS51420">
    <property type="entry name" value="RHO"/>
    <property type="match status" value="1"/>
</dbReference>
<dbReference type="OrthoDB" id="63533at2759"/>
<dbReference type="SMART" id="SM00175">
    <property type="entry name" value="RAB"/>
    <property type="match status" value="1"/>
</dbReference>
<dbReference type="RefSeq" id="XP_068356403.1">
    <property type="nucleotide sequence ID" value="XM_068506772.1"/>
</dbReference>
<sequence>MKLTFFVKCSEKVDFLNLLNMNNDSRPSVKIVFIGDSGVGKSSIIGKYDTGLMPAEVLPTIGANYLSKMFQIDDAEIELRMWDTAGQETYQSLAPIYFLNSMIAFVVFDITQRSTFQNINSWITQLGEYGNSEVVIAIVANKIDLETERVVTKSECEQLAQKYDALFFETSAKTGFGINDMISHSLKNLVQNNNDLRYELNASKRNSVQKIHKSGNLCC</sequence>
<evidence type="ECO:0000256" key="1">
    <source>
        <dbReference type="ARBA" id="ARBA00022741"/>
    </source>
</evidence>
<keyword evidence="3" id="KW-1185">Reference proteome</keyword>
<dbReference type="Pfam" id="PF00071">
    <property type="entry name" value="Ras"/>
    <property type="match status" value="1"/>
</dbReference>
<organism evidence="2 3">
    <name type="scientific">Tritrichomonas foetus</name>
    <dbReference type="NCBI Taxonomy" id="1144522"/>
    <lineage>
        <taxon>Eukaryota</taxon>
        <taxon>Metamonada</taxon>
        <taxon>Parabasalia</taxon>
        <taxon>Tritrichomonadida</taxon>
        <taxon>Tritrichomonadidae</taxon>
        <taxon>Tritrichomonas</taxon>
    </lineage>
</organism>
<dbReference type="InterPro" id="IPR005225">
    <property type="entry name" value="Small_GTP-bd"/>
</dbReference>
<dbReference type="PROSITE" id="PS51419">
    <property type="entry name" value="RAB"/>
    <property type="match status" value="1"/>
</dbReference>
<dbReference type="EMBL" id="MLAK01000834">
    <property type="protein sequence ID" value="OHT03267.1"/>
    <property type="molecule type" value="Genomic_DNA"/>
</dbReference>
<dbReference type="FunFam" id="3.40.50.300:FF:000808">
    <property type="entry name" value="Small GTP-binding protein, putative"/>
    <property type="match status" value="1"/>
</dbReference>
<comment type="caution">
    <text evidence="2">The sequence shown here is derived from an EMBL/GenBank/DDBJ whole genome shotgun (WGS) entry which is preliminary data.</text>
</comment>
<evidence type="ECO:0000313" key="2">
    <source>
        <dbReference type="EMBL" id="OHT03267.1"/>
    </source>
</evidence>